<dbReference type="GO" id="GO:0005737">
    <property type="term" value="C:cytoplasm"/>
    <property type="evidence" value="ECO:0007669"/>
    <property type="project" value="TreeGrafter"/>
</dbReference>
<keyword evidence="2" id="KW-0808">Transferase</keyword>
<sequence length="202" mass="21316">MYPSLFDTASDIAIVPASVEHAAMLAALVAGNREHLNAYLPMVATLASAEAARAHLERAAARAADGGAFEWHLFAGDTLCGAVRLKDIDRDDRKAKIGYFLGSGFAGKGIVSSALKAVLAWCFGPFGLNRIELHCASSNGRSMRVAERLGFVREGLLRQDEFLNGVFVDQYVYGLLAAEFTRAGPAPAPCAGTPSASTPSIS</sequence>
<dbReference type="Pfam" id="PF13302">
    <property type="entry name" value="Acetyltransf_3"/>
    <property type="match status" value="1"/>
</dbReference>
<evidence type="ECO:0000313" key="3">
    <source>
        <dbReference type="Proteomes" id="UP000593875"/>
    </source>
</evidence>
<dbReference type="GO" id="GO:0008999">
    <property type="term" value="F:protein-N-terminal-alanine acetyltransferase activity"/>
    <property type="evidence" value="ECO:0007669"/>
    <property type="project" value="TreeGrafter"/>
</dbReference>
<accession>A0A7L9TZP6</accession>
<dbReference type="SUPFAM" id="SSF55729">
    <property type="entry name" value="Acyl-CoA N-acyltransferases (Nat)"/>
    <property type="match status" value="1"/>
</dbReference>
<dbReference type="Proteomes" id="UP000593875">
    <property type="component" value="Chromosome"/>
</dbReference>
<dbReference type="RefSeq" id="WP_193685290.1">
    <property type="nucleotide sequence ID" value="NZ_CP062941.1"/>
</dbReference>
<protein>
    <submittedName>
        <fullName evidence="2">GNAT family N-acetyltransferase</fullName>
    </submittedName>
</protein>
<feature type="domain" description="N-acetyltransferase" evidence="1">
    <location>
        <begin position="23"/>
        <end position="178"/>
    </location>
</feature>
<organism evidence="2 3">
    <name type="scientific">Massilia litorea</name>
    <dbReference type="NCBI Taxonomy" id="2769491"/>
    <lineage>
        <taxon>Bacteria</taxon>
        <taxon>Pseudomonadati</taxon>
        <taxon>Pseudomonadota</taxon>
        <taxon>Betaproteobacteria</taxon>
        <taxon>Burkholderiales</taxon>
        <taxon>Oxalobacteraceae</taxon>
        <taxon>Telluria group</taxon>
        <taxon>Massilia</taxon>
    </lineage>
</organism>
<dbReference type="InterPro" id="IPR000182">
    <property type="entry name" value="GNAT_dom"/>
</dbReference>
<dbReference type="PANTHER" id="PTHR43441">
    <property type="entry name" value="RIBOSOMAL-PROTEIN-SERINE ACETYLTRANSFERASE"/>
    <property type="match status" value="1"/>
</dbReference>
<dbReference type="PANTHER" id="PTHR43441:SF12">
    <property type="entry name" value="RIBOSOMAL N-ACETYLTRANSFERASE YDAF-RELATED"/>
    <property type="match status" value="1"/>
</dbReference>
<dbReference type="PROSITE" id="PS51186">
    <property type="entry name" value="GNAT"/>
    <property type="match status" value="1"/>
</dbReference>
<reference evidence="2 3" key="1">
    <citation type="submission" date="2020-10" db="EMBL/GenBank/DDBJ databases">
        <title>Genome sequencing of Massilia sp. LPB0304.</title>
        <authorList>
            <person name="Kim J."/>
        </authorList>
    </citation>
    <scope>NUCLEOTIDE SEQUENCE [LARGE SCALE GENOMIC DNA]</scope>
    <source>
        <strain evidence="2 3">LPB0304</strain>
    </source>
</reference>
<dbReference type="EMBL" id="CP062941">
    <property type="protein sequence ID" value="QOL48244.1"/>
    <property type="molecule type" value="Genomic_DNA"/>
</dbReference>
<gene>
    <name evidence="2" type="ORF">LPB04_14750</name>
</gene>
<evidence type="ECO:0000259" key="1">
    <source>
        <dbReference type="PROSITE" id="PS51186"/>
    </source>
</evidence>
<dbReference type="Gene3D" id="3.40.630.30">
    <property type="match status" value="1"/>
</dbReference>
<keyword evidence="3" id="KW-1185">Reference proteome</keyword>
<dbReference type="AlphaFoldDB" id="A0A7L9TZP6"/>
<dbReference type="GO" id="GO:1990189">
    <property type="term" value="F:protein N-terminal-serine acetyltransferase activity"/>
    <property type="evidence" value="ECO:0007669"/>
    <property type="project" value="TreeGrafter"/>
</dbReference>
<proteinExistence type="predicted"/>
<dbReference type="InterPro" id="IPR051908">
    <property type="entry name" value="Ribosomal_N-acetyltransferase"/>
</dbReference>
<name>A0A7L9TZP6_9BURK</name>
<dbReference type="InterPro" id="IPR016181">
    <property type="entry name" value="Acyl_CoA_acyltransferase"/>
</dbReference>
<evidence type="ECO:0000313" key="2">
    <source>
        <dbReference type="EMBL" id="QOL48244.1"/>
    </source>
</evidence>
<dbReference type="KEGG" id="mlir:LPB04_14750"/>